<dbReference type="InParanoid" id="A0A1V9XKJ6"/>
<gene>
    <name evidence="1" type="ORF">BIW11_03479</name>
</gene>
<comment type="caution">
    <text evidence="1">The sequence shown here is derived from an EMBL/GenBank/DDBJ whole genome shotgun (WGS) entry which is preliminary data.</text>
</comment>
<dbReference type="Proteomes" id="UP000192247">
    <property type="component" value="Unassembled WGS sequence"/>
</dbReference>
<dbReference type="EMBL" id="MNPL01008900">
    <property type="protein sequence ID" value="OQR73999.1"/>
    <property type="molecule type" value="Genomic_DNA"/>
</dbReference>
<proteinExistence type="predicted"/>
<organism evidence="1 2">
    <name type="scientific">Tropilaelaps mercedesae</name>
    <dbReference type="NCBI Taxonomy" id="418985"/>
    <lineage>
        <taxon>Eukaryota</taxon>
        <taxon>Metazoa</taxon>
        <taxon>Ecdysozoa</taxon>
        <taxon>Arthropoda</taxon>
        <taxon>Chelicerata</taxon>
        <taxon>Arachnida</taxon>
        <taxon>Acari</taxon>
        <taxon>Parasitiformes</taxon>
        <taxon>Mesostigmata</taxon>
        <taxon>Gamasina</taxon>
        <taxon>Dermanyssoidea</taxon>
        <taxon>Laelapidae</taxon>
        <taxon>Tropilaelaps</taxon>
    </lineage>
</organism>
<accession>A0A1V9XKJ6</accession>
<evidence type="ECO:0000313" key="2">
    <source>
        <dbReference type="Proteomes" id="UP000192247"/>
    </source>
</evidence>
<sequence length="71" mass="7809">MASMRQRMQYEDDEEILPQERMQGAEDAEWTEMFVPTSEGAHMKNATPGLSARTIRHNCGGGSHAAAVTAD</sequence>
<evidence type="ECO:0000313" key="1">
    <source>
        <dbReference type="EMBL" id="OQR73999.1"/>
    </source>
</evidence>
<keyword evidence="2" id="KW-1185">Reference proteome</keyword>
<protein>
    <submittedName>
        <fullName evidence="1">Coronin-7-like</fullName>
    </submittedName>
</protein>
<reference evidence="1 2" key="1">
    <citation type="journal article" date="2017" name="Gigascience">
        <title>Draft genome of the honey bee ectoparasitic mite, Tropilaelaps mercedesae, is shaped by the parasitic life history.</title>
        <authorList>
            <person name="Dong X."/>
            <person name="Armstrong S.D."/>
            <person name="Xia D."/>
            <person name="Makepeace B.L."/>
            <person name="Darby A.C."/>
            <person name="Kadowaki T."/>
        </authorList>
    </citation>
    <scope>NUCLEOTIDE SEQUENCE [LARGE SCALE GENOMIC DNA]</scope>
    <source>
        <strain evidence="1">Wuxi-XJTLU</strain>
    </source>
</reference>
<name>A0A1V9XKJ6_9ACAR</name>
<dbReference type="AlphaFoldDB" id="A0A1V9XKJ6"/>